<evidence type="ECO:0000313" key="2">
    <source>
        <dbReference type="EMBL" id="KAK1443157.1"/>
    </source>
</evidence>
<sequence length="199" mass="23093">MFGLLGTAFALLGLFHVVKPTYADQNTFDFPVNVYEFRTYWYYAPTGTDKNYLQYLDPNVNTMMHNARTVKRDNYAEVLGASAFESTSTSSELNAEAAKIVNLMWARDFLNDMNMYQMSLIHQHYMAAKEQLLKEPITNTVFEDMAFDDPLDRMVVYQWAYHLRQGYESLMSNASKLQSKWRDVVEKINLDAVPTEESE</sequence>
<name>A0AAD8LRH5_BABGI</name>
<feature type="chain" id="PRO_5042017498" evidence="1">
    <location>
        <begin position="24"/>
        <end position="199"/>
    </location>
</feature>
<protein>
    <submittedName>
        <fullName evidence="2">Uncharacterized protein</fullName>
    </submittedName>
</protein>
<organism evidence="2 3">
    <name type="scientific">Babesia gibsoni</name>
    <dbReference type="NCBI Taxonomy" id="33632"/>
    <lineage>
        <taxon>Eukaryota</taxon>
        <taxon>Sar</taxon>
        <taxon>Alveolata</taxon>
        <taxon>Apicomplexa</taxon>
        <taxon>Aconoidasida</taxon>
        <taxon>Piroplasmida</taxon>
        <taxon>Babesiidae</taxon>
        <taxon>Babesia</taxon>
    </lineage>
</organism>
<gene>
    <name evidence="2" type="ORF">BgAZ_200330</name>
</gene>
<dbReference type="AlphaFoldDB" id="A0AAD8LRH5"/>
<evidence type="ECO:0000256" key="1">
    <source>
        <dbReference type="SAM" id="SignalP"/>
    </source>
</evidence>
<dbReference type="Proteomes" id="UP001230268">
    <property type="component" value="Unassembled WGS sequence"/>
</dbReference>
<keyword evidence="3" id="KW-1185">Reference proteome</keyword>
<accession>A0AAD8LRH5</accession>
<comment type="caution">
    <text evidence="2">The sequence shown here is derived from an EMBL/GenBank/DDBJ whole genome shotgun (WGS) entry which is preliminary data.</text>
</comment>
<keyword evidence="1" id="KW-0732">Signal</keyword>
<evidence type="ECO:0000313" key="3">
    <source>
        <dbReference type="Proteomes" id="UP001230268"/>
    </source>
</evidence>
<proteinExistence type="predicted"/>
<feature type="signal peptide" evidence="1">
    <location>
        <begin position="1"/>
        <end position="23"/>
    </location>
</feature>
<reference evidence="2" key="1">
    <citation type="submission" date="2023-08" db="EMBL/GenBank/DDBJ databases">
        <title>Draft sequence of the Babesia gibsoni genome.</title>
        <authorList>
            <person name="Yamagishi J.Y."/>
            <person name="Xuan X.X."/>
        </authorList>
    </citation>
    <scope>NUCLEOTIDE SEQUENCE</scope>
    <source>
        <strain evidence="2">Azabu</strain>
    </source>
</reference>
<dbReference type="EMBL" id="JAVEPI010000002">
    <property type="protein sequence ID" value="KAK1443157.1"/>
    <property type="molecule type" value="Genomic_DNA"/>
</dbReference>